<dbReference type="PANTHER" id="PTHR12951:SF1">
    <property type="entry name" value="PROTEIN UNC-119 HOMOLOG"/>
    <property type="match status" value="1"/>
</dbReference>
<feature type="region of interest" description="Disordered" evidence="8">
    <location>
        <begin position="497"/>
        <end position="518"/>
    </location>
</feature>
<organism evidence="10 11">
    <name type="scientific">Acrobeloides nanus</name>
    <dbReference type="NCBI Taxonomy" id="290746"/>
    <lineage>
        <taxon>Eukaryota</taxon>
        <taxon>Metazoa</taxon>
        <taxon>Ecdysozoa</taxon>
        <taxon>Nematoda</taxon>
        <taxon>Chromadorea</taxon>
        <taxon>Rhabditida</taxon>
        <taxon>Tylenchina</taxon>
        <taxon>Cephalobomorpha</taxon>
        <taxon>Cephaloboidea</taxon>
        <taxon>Cephalobidae</taxon>
        <taxon>Acrobeloides</taxon>
    </lineage>
</organism>
<dbReference type="SUPFAM" id="SSF57903">
    <property type="entry name" value="FYVE/PHD zinc finger"/>
    <property type="match status" value="1"/>
</dbReference>
<evidence type="ECO:0000259" key="9">
    <source>
        <dbReference type="SMART" id="SM00249"/>
    </source>
</evidence>
<keyword evidence="2" id="KW-0813">Transport</keyword>
<evidence type="ECO:0000256" key="4">
    <source>
        <dbReference type="ARBA" id="ARBA00022771"/>
    </source>
</evidence>
<evidence type="ECO:0000256" key="1">
    <source>
        <dbReference type="ARBA" id="ARBA00008102"/>
    </source>
</evidence>
<keyword evidence="3" id="KW-0479">Metal-binding</keyword>
<dbReference type="GO" id="GO:0007399">
    <property type="term" value="P:nervous system development"/>
    <property type="evidence" value="ECO:0007669"/>
    <property type="project" value="TreeGrafter"/>
</dbReference>
<dbReference type="SUPFAM" id="SSF81296">
    <property type="entry name" value="E set domains"/>
    <property type="match status" value="1"/>
</dbReference>
<dbReference type="SMART" id="SM00249">
    <property type="entry name" value="PHD"/>
    <property type="match status" value="1"/>
</dbReference>
<sequence length="638" mass="74999">MCLDPPLRQEDIPKGKWLCPRCTKEIIYDEKAPKSLKKTNLTESQLNESALTNYLNRDESTSNPIISLAKASLCINPRQLELPYELNEICDMPYDEIRARKPIDPDLLCTICKENGYQKFTIQCDFCPSIFHLDCLNPSRTTLPNFKWMCPFHVEHLIDKKFLQTLSITDRMKLWKRHARSSIDENEIILDFLSKSFDSQSKRKADLFLDINDDLKNDEEEKAPYDLKFTWDTILPQCSKKHKDNHRTEDVRFGETLLWLSTVKQLNPTLDTSNFEKASHHNDDNSLDKVSNKHDCEDIFSRLRSKCLESLENNNTSVFNQAMSILALQRLDQIKSEESIYSDEITFDQAYLQTNRPIIASLEIVSQKVCITIHDTKVILGTTQNCNINLYRICQTCSVISGEKAIIFFDKARRRFEIAPIFPNLLLVDGIRYEKILEPITEEELRAKEFITPEDVLRLNKITEDFLCGAEDNIYDIEFTRFKIRDMESGQVLFEINKPAEEEEDNEDENPDDKQEDDQKFQPRFIRYFFKPSFLRLKHIGATMEFVVGDKPVNKFRMIERHFFRDRLLKSFDFEFGFCMPNSRNSCEHIYHIPNLNENIIQEMIINPFQTRSDSFYFVDDRLVMHNKADYAYDSNYI</sequence>
<dbReference type="PANTHER" id="PTHR12951">
    <property type="entry name" value="RETINAL PROTEIN 4"/>
    <property type="match status" value="1"/>
</dbReference>
<evidence type="ECO:0000313" key="11">
    <source>
        <dbReference type="WBParaSite" id="ACRNAN_Path_1518.g5917.t1"/>
    </source>
</evidence>
<dbReference type="WBParaSite" id="ACRNAN_Path_1518.g5917.t1">
    <property type="protein sequence ID" value="ACRNAN_Path_1518.g5917.t1"/>
    <property type="gene ID" value="ACRNAN_Path_1518.g5917"/>
</dbReference>
<accession>A0A914C1J8</accession>
<dbReference type="InterPro" id="IPR037036">
    <property type="entry name" value="PDED_dom_sf"/>
</dbReference>
<dbReference type="Gene3D" id="2.70.50.40">
    <property type="entry name" value="GMP phosphodiesterase, delta subunit"/>
    <property type="match status" value="1"/>
</dbReference>
<feature type="domain" description="Zinc finger PHD-type" evidence="9">
    <location>
        <begin position="108"/>
        <end position="154"/>
    </location>
</feature>
<dbReference type="InterPro" id="IPR051519">
    <property type="entry name" value="PDE6D_unc-119_myristoyl-bd"/>
</dbReference>
<dbReference type="FunFam" id="2.70.50.40:FF:000003">
    <property type="entry name" value="UNC119 homologue, putative"/>
    <property type="match status" value="1"/>
</dbReference>
<dbReference type="Gene3D" id="3.30.40.10">
    <property type="entry name" value="Zinc/RING finger domain, C3HC4 (zinc finger)"/>
    <property type="match status" value="1"/>
</dbReference>
<dbReference type="AlphaFoldDB" id="A0A914C1J8"/>
<comment type="similarity">
    <text evidence="1">Belongs to the PDE6D/unc-119 family.</text>
</comment>
<dbReference type="InterPro" id="IPR008015">
    <property type="entry name" value="PDED_dom"/>
</dbReference>
<dbReference type="GO" id="GO:0060271">
    <property type="term" value="P:cilium assembly"/>
    <property type="evidence" value="ECO:0007669"/>
    <property type="project" value="TreeGrafter"/>
</dbReference>
<reference evidence="11" key="1">
    <citation type="submission" date="2022-11" db="UniProtKB">
        <authorList>
            <consortium name="WormBaseParasite"/>
        </authorList>
    </citation>
    <scope>IDENTIFICATION</scope>
</reference>
<evidence type="ECO:0000256" key="3">
    <source>
        <dbReference type="ARBA" id="ARBA00022723"/>
    </source>
</evidence>
<keyword evidence="4" id="KW-0863">Zinc-finger</keyword>
<proteinExistence type="inferred from homology"/>
<dbReference type="GO" id="GO:0042953">
    <property type="term" value="P:lipoprotein transport"/>
    <property type="evidence" value="ECO:0007669"/>
    <property type="project" value="TreeGrafter"/>
</dbReference>
<evidence type="ECO:0000256" key="8">
    <source>
        <dbReference type="SAM" id="MobiDB-lite"/>
    </source>
</evidence>
<dbReference type="Pfam" id="PF05351">
    <property type="entry name" value="GMP_PDE_delta"/>
    <property type="match status" value="1"/>
</dbReference>
<dbReference type="InterPro" id="IPR001965">
    <property type="entry name" value="Znf_PHD"/>
</dbReference>
<evidence type="ECO:0000256" key="2">
    <source>
        <dbReference type="ARBA" id="ARBA00022448"/>
    </source>
</evidence>
<dbReference type="GO" id="GO:0005929">
    <property type="term" value="C:cilium"/>
    <property type="evidence" value="ECO:0007669"/>
    <property type="project" value="TreeGrafter"/>
</dbReference>
<evidence type="ECO:0000256" key="6">
    <source>
        <dbReference type="ARBA" id="ARBA00022927"/>
    </source>
</evidence>
<keyword evidence="5" id="KW-0862">Zinc</keyword>
<dbReference type="GO" id="GO:0008270">
    <property type="term" value="F:zinc ion binding"/>
    <property type="evidence" value="ECO:0007669"/>
    <property type="project" value="UniProtKB-KW"/>
</dbReference>
<dbReference type="GO" id="GO:0008289">
    <property type="term" value="F:lipid binding"/>
    <property type="evidence" value="ECO:0007669"/>
    <property type="project" value="UniProtKB-KW"/>
</dbReference>
<keyword evidence="7" id="KW-0446">Lipid-binding</keyword>
<evidence type="ECO:0000313" key="10">
    <source>
        <dbReference type="Proteomes" id="UP000887540"/>
    </source>
</evidence>
<evidence type="ECO:0000256" key="5">
    <source>
        <dbReference type="ARBA" id="ARBA00022833"/>
    </source>
</evidence>
<keyword evidence="6" id="KW-0653">Protein transport</keyword>
<dbReference type="InterPro" id="IPR014756">
    <property type="entry name" value="Ig_E-set"/>
</dbReference>
<feature type="compositionally biased region" description="Acidic residues" evidence="8">
    <location>
        <begin position="501"/>
        <end position="516"/>
    </location>
</feature>
<dbReference type="Proteomes" id="UP000887540">
    <property type="component" value="Unplaced"/>
</dbReference>
<protein>
    <submittedName>
        <fullName evidence="11">Zinc finger PHD-type domain-containing protein</fullName>
    </submittedName>
</protein>
<keyword evidence="10" id="KW-1185">Reference proteome</keyword>
<dbReference type="InterPro" id="IPR019787">
    <property type="entry name" value="Znf_PHD-finger"/>
</dbReference>
<dbReference type="InterPro" id="IPR013083">
    <property type="entry name" value="Znf_RING/FYVE/PHD"/>
</dbReference>
<name>A0A914C1J8_9BILA</name>
<dbReference type="InterPro" id="IPR011011">
    <property type="entry name" value="Znf_FYVE_PHD"/>
</dbReference>
<dbReference type="Pfam" id="PF00628">
    <property type="entry name" value="PHD"/>
    <property type="match status" value="1"/>
</dbReference>
<evidence type="ECO:0000256" key="7">
    <source>
        <dbReference type="ARBA" id="ARBA00023121"/>
    </source>
</evidence>